<feature type="transmembrane region" description="Helical" evidence="7">
    <location>
        <begin position="437"/>
        <end position="458"/>
    </location>
</feature>
<evidence type="ECO:0000313" key="9">
    <source>
        <dbReference type="EMBL" id="ENU22950.1"/>
    </source>
</evidence>
<feature type="transmembrane region" description="Helical" evidence="7">
    <location>
        <begin position="164"/>
        <end position="184"/>
    </location>
</feature>
<sequence>MQSLFSEHWHLVRHLRPQLRQNIEVLPRTLRGRAWFLLFEPMSQRFVRVNPETWYVITLLDGQSNVEQIWDKAAEYIEQQNIHLNKQYRAISQNELVQLLTQLYNNDLLQTEVSFDAEEMFKRFKKHKFNKLKQSFLNPMSLKIPLVYPDRFFSQLQKAAQSVFSIWGLLIWLMIVCPALLLLAENWQSLTNNLSDRVLSTSNLLILWFTYPIVKLIHEFAHGLAIKAWNGNVREMGLMFILFIPIPYVDATSSYHFISKWQRIAVSIAGILTELLLGAIAIYLWVSSESGLIHAFAYNVIFIATVSTVLVNGNPLMRYDGYYILSDLLEIPNLAGRATKYWVYLSDRYLLGAKTAQPPYAAENEKFWLISYGFISPIYRITIMVSLIWFVAQKYFFFGVILAFISGFMTIVLPLYKGIKHIYQGATLSKYRDQAVRRFWGILATLIVIFFILPFPYFSTQQAIVWMPEESIIRANESGHIATINLKNNQIQQNQMLFQLSNAELTEKYELQKLQVEELDYKLRQASLDDISQQRKLEYQKQGAVQQLQQYQTKFEQLQVYSPLAGHWFAKDSIELNQRFYKRGDIIGYVINQPAQIVRSAVLQQDYDLIQTRLKGIEIRFKNHFDVVYTGKIIRSTPQTQKKLLSSALGSQAGGNITVDPNDQEGTTALQNYFDLDIQLSQPLDSSVFGDVAYVRYDLGYSPLAWQWIRKLHQLFLEQFYV</sequence>
<evidence type="ECO:0000256" key="1">
    <source>
        <dbReference type="ARBA" id="ARBA00001947"/>
    </source>
</evidence>
<dbReference type="RefSeq" id="WP_004655074.1">
    <property type="nucleotide sequence ID" value="NZ_KB849179.1"/>
</dbReference>
<keyword evidence="6 7" id="KW-0472">Membrane</keyword>
<comment type="caution">
    <text evidence="9">The sequence shown here is derived from an EMBL/GenBank/DDBJ whole genome shotgun (WGS) entry which is preliminary data.</text>
</comment>
<evidence type="ECO:0000256" key="6">
    <source>
        <dbReference type="ARBA" id="ARBA00023136"/>
    </source>
</evidence>
<gene>
    <name evidence="9" type="ORF">F993_02407</name>
</gene>
<feature type="domain" description="Peptidase M50" evidence="8">
    <location>
        <begin position="215"/>
        <end position="372"/>
    </location>
</feature>
<dbReference type="Proteomes" id="UP000013034">
    <property type="component" value="Unassembled WGS sequence"/>
</dbReference>
<dbReference type="EMBL" id="APOI01000019">
    <property type="protein sequence ID" value="ENU22950.1"/>
    <property type="molecule type" value="Genomic_DNA"/>
</dbReference>
<feature type="transmembrane region" description="Helical" evidence="7">
    <location>
        <begin position="205"/>
        <end position="226"/>
    </location>
</feature>
<dbReference type="InterPro" id="IPR001193">
    <property type="entry name" value="MBTPS2"/>
</dbReference>
<keyword evidence="5 7" id="KW-1133">Transmembrane helix</keyword>
<organism evidence="9 10">
    <name type="scientific">Acinetobacter proteolyticus</name>
    <dbReference type="NCBI Taxonomy" id="1776741"/>
    <lineage>
        <taxon>Bacteria</taxon>
        <taxon>Pseudomonadati</taxon>
        <taxon>Pseudomonadota</taxon>
        <taxon>Gammaproteobacteria</taxon>
        <taxon>Moraxellales</taxon>
        <taxon>Moraxellaceae</taxon>
        <taxon>Acinetobacter</taxon>
    </lineage>
</organism>
<feature type="transmembrane region" description="Helical" evidence="7">
    <location>
        <begin position="367"/>
        <end position="389"/>
    </location>
</feature>
<name>A0ABN0JCU5_9GAMM</name>
<comment type="cofactor">
    <cofactor evidence="1">
        <name>Zn(2+)</name>
        <dbReference type="ChEBI" id="CHEBI:29105"/>
    </cofactor>
</comment>
<evidence type="ECO:0000256" key="2">
    <source>
        <dbReference type="ARBA" id="ARBA00004127"/>
    </source>
</evidence>
<evidence type="ECO:0000256" key="5">
    <source>
        <dbReference type="ARBA" id="ARBA00022989"/>
    </source>
</evidence>
<feature type="transmembrane region" description="Helical" evidence="7">
    <location>
        <begin position="395"/>
        <end position="416"/>
    </location>
</feature>
<dbReference type="InterPro" id="IPR008915">
    <property type="entry name" value="Peptidase_M50"/>
</dbReference>
<protein>
    <recommendedName>
        <fullName evidence="8">Peptidase M50 domain-containing protein</fullName>
    </recommendedName>
</protein>
<evidence type="ECO:0000256" key="7">
    <source>
        <dbReference type="SAM" id="Phobius"/>
    </source>
</evidence>
<evidence type="ECO:0000259" key="8">
    <source>
        <dbReference type="Pfam" id="PF02163"/>
    </source>
</evidence>
<reference evidence="9 10" key="1">
    <citation type="submission" date="2013-02" db="EMBL/GenBank/DDBJ databases">
        <title>The Genome Sequence of Acinetobacter sp. NIPH 809.</title>
        <authorList>
            <consortium name="The Broad Institute Genome Sequencing Platform"/>
            <consortium name="The Broad Institute Genome Sequencing Center for Infectious Disease"/>
            <person name="Cerqueira G."/>
            <person name="Feldgarden M."/>
            <person name="Courvalin P."/>
            <person name="Perichon B."/>
            <person name="Grillot-Courvalin C."/>
            <person name="Clermont D."/>
            <person name="Rocha E."/>
            <person name="Yoon E.-J."/>
            <person name="Nemec A."/>
            <person name="Walker B."/>
            <person name="Young S.K."/>
            <person name="Zeng Q."/>
            <person name="Gargeya S."/>
            <person name="Fitzgerald M."/>
            <person name="Haas B."/>
            <person name="Abouelleil A."/>
            <person name="Alvarado L."/>
            <person name="Arachchi H.M."/>
            <person name="Berlin A.M."/>
            <person name="Chapman S.B."/>
            <person name="Dewar J."/>
            <person name="Goldberg J."/>
            <person name="Griggs A."/>
            <person name="Gujja S."/>
            <person name="Hansen M."/>
            <person name="Howarth C."/>
            <person name="Imamovic A."/>
            <person name="Larimer J."/>
            <person name="McCowan C."/>
            <person name="Murphy C."/>
            <person name="Neiman D."/>
            <person name="Pearson M."/>
            <person name="Priest M."/>
            <person name="Roberts A."/>
            <person name="Saif S."/>
            <person name="Shea T."/>
            <person name="Sisk P."/>
            <person name="Sykes S."/>
            <person name="Wortman J."/>
            <person name="Nusbaum C."/>
            <person name="Birren B."/>
        </authorList>
    </citation>
    <scope>NUCLEOTIDE SEQUENCE [LARGE SCALE GENOMIC DNA]</scope>
    <source>
        <strain evidence="9 10">NIPH 809</strain>
    </source>
</reference>
<keyword evidence="4 7" id="KW-0812">Transmembrane</keyword>
<feature type="transmembrane region" description="Helical" evidence="7">
    <location>
        <begin position="292"/>
        <end position="311"/>
    </location>
</feature>
<dbReference type="Pfam" id="PF02163">
    <property type="entry name" value="Peptidase_M50"/>
    <property type="match status" value="1"/>
</dbReference>
<proteinExistence type="inferred from homology"/>
<accession>A0ABN0JCU5</accession>
<feature type="transmembrane region" description="Helical" evidence="7">
    <location>
        <begin position="238"/>
        <end position="258"/>
    </location>
</feature>
<dbReference type="PANTHER" id="PTHR13325:SF3">
    <property type="entry name" value="MEMBRANE-BOUND TRANSCRIPTION FACTOR SITE-2 PROTEASE"/>
    <property type="match status" value="1"/>
</dbReference>
<keyword evidence="10" id="KW-1185">Reference proteome</keyword>
<dbReference type="PANTHER" id="PTHR13325">
    <property type="entry name" value="PROTEASE M50 MEMBRANE-BOUND TRANSCRIPTION FACTOR SITE 2 PROTEASE"/>
    <property type="match status" value="1"/>
</dbReference>
<evidence type="ECO:0000313" key="10">
    <source>
        <dbReference type="Proteomes" id="UP000013034"/>
    </source>
</evidence>
<comment type="similarity">
    <text evidence="3">Belongs to the peptidase M50B family.</text>
</comment>
<evidence type="ECO:0000256" key="4">
    <source>
        <dbReference type="ARBA" id="ARBA00022692"/>
    </source>
</evidence>
<feature type="transmembrane region" description="Helical" evidence="7">
    <location>
        <begin position="265"/>
        <end position="286"/>
    </location>
</feature>
<comment type="subcellular location">
    <subcellularLocation>
        <location evidence="2">Endomembrane system</location>
        <topology evidence="2">Multi-pass membrane protein</topology>
    </subcellularLocation>
</comment>
<evidence type="ECO:0000256" key="3">
    <source>
        <dbReference type="ARBA" id="ARBA00007931"/>
    </source>
</evidence>